<keyword evidence="1" id="KW-0732">Signal</keyword>
<protein>
    <submittedName>
        <fullName evidence="2">Uncharacterized protein</fullName>
    </submittedName>
</protein>
<accession>A0ABP4TTC2</accession>
<evidence type="ECO:0000313" key="2">
    <source>
        <dbReference type="EMBL" id="GAA1693354.1"/>
    </source>
</evidence>
<dbReference type="EMBL" id="BAAANY010000020">
    <property type="protein sequence ID" value="GAA1693354.1"/>
    <property type="molecule type" value="Genomic_DNA"/>
</dbReference>
<dbReference type="Proteomes" id="UP001500618">
    <property type="component" value="Unassembled WGS sequence"/>
</dbReference>
<evidence type="ECO:0000313" key="3">
    <source>
        <dbReference type="Proteomes" id="UP001500618"/>
    </source>
</evidence>
<feature type="chain" id="PRO_5046106077" evidence="1">
    <location>
        <begin position="22"/>
        <end position="164"/>
    </location>
</feature>
<feature type="signal peptide" evidence="1">
    <location>
        <begin position="1"/>
        <end position="21"/>
    </location>
</feature>
<reference evidence="3" key="1">
    <citation type="journal article" date="2019" name="Int. J. Syst. Evol. Microbiol.">
        <title>The Global Catalogue of Microorganisms (GCM) 10K type strain sequencing project: providing services to taxonomists for standard genome sequencing and annotation.</title>
        <authorList>
            <consortium name="The Broad Institute Genomics Platform"/>
            <consortium name="The Broad Institute Genome Sequencing Center for Infectious Disease"/>
            <person name="Wu L."/>
            <person name="Ma J."/>
        </authorList>
    </citation>
    <scope>NUCLEOTIDE SEQUENCE [LARGE SCALE GENOMIC DNA]</scope>
    <source>
        <strain evidence="3">JCM 14718</strain>
    </source>
</reference>
<sequence length="164" mass="17673">MVAAACAALLLVFATVTVLRSAPSSGSSQGYCATPSQMNFYPGIKTGQVRYGDVSIAITACKNAWVSSWLVDAFPITNAVGLTARHEVLTQRINGPIDENGRSITIRILIKFCPGGQVCNYGGIWDVGYVFSRDTDQNVLVSDTVTRVDDGKLGYELYTTPKQQ</sequence>
<organism evidence="2 3">
    <name type="scientific">Fodinicola feengrottensis</name>
    <dbReference type="NCBI Taxonomy" id="435914"/>
    <lineage>
        <taxon>Bacteria</taxon>
        <taxon>Bacillati</taxon>
        <taxon>Actinomycetota</taxon>
        <taxon>Actinomycetes</taxon>
        <taxon>Mycobacteriales</taxon>
        <taxon>Fodinicola</taxon>
    </lineage>
</organism>
<keyword evidence="3" id="KW-1185">Reference proteome</keyword>
<gene>
    <name evidence="2" type="ORF">GCM10009765_48300</name>
</gene>
<dbReference type="RefSeq" id="WP_344312753.1">
    <property type="nucleotide sequence ID" value="NZ_BAAANY010000020.1"/>
</dbReference>
<evidence type="ECO:0000256" key="1">
    <source>
        <dbReference type="SAM" id="SignalP"/>
    </source>
</evidence>
<proteinExistence type="predicted"/>
<name>A0ABP4TTC2_9ACTN</name>
<comment type="caution">
    <text evidence="2">The sequence shown here is derived from an EMBL/GenBank/DDBJ whole genome shotgun (WGS) entry which is preliminary data.</text>
</comment>